<feature type="compositionally biased region" description="Basic and acidic residues" evidence="1">
    <location>
        <begin position="200"/>
        <end position="212"/>
    </location>
</feature>
<evidence type="ECO:0000313" key="3">
    <source>
        <dbReference type="Proteomes" id="UP000827986"/>
    </source>
</evidence>
<evidence type="ECO:0000256" key="1">
    <source>
        <dbReference type="SAM" id="MobiDB-lite"/>
    </source>
</evidence>
<protein>
    <submittedName>
        <fullName evidence="2">Uncharacterized protein</fullName>
    </submittedName>
</protein>
<dbReference type="EMBL" id="JAHDVG010000473">
    <property type="protein sequence ID" value="KAH1178852.1"/>
    <property type="molecule type" value="Genomic_DNA"/>
</dbReference>
<comment type="caution">
    <text evidence="2">The sequence shown here is derived from an EMBL/GenBank/DDBJ whole genome shotgun (WGS) entry which is preliminary data.</text>
</comment>
<feature type="region of interest" description="Disordered" evidence="1">
    <location>
        <begin position="1"/>
        <end position="39"/>
    </location>
</feature>
<sequence>MSRRAPGIGPAGGPGPGRGRAPPLVRDVAPGGAGLPSPRLMFPWPPGPVTCPRAGRESAALPAPTLGSSLGPGAAVLPPGARPCLGRAPVGRSACSCCHLAPSPRSCAARRARSPCSIRAAGRLLPAHLRAPGTGEGACEDRSRSAHVGSVGPAAASPGCGGARKFCASPGAGGARALRREQRAGPGGAGQGRSSGALGEGRRCRAGEREPDLGAGSGALGRRDSGPATRPLRARGWRGLGKGSPWPAGTSWALRAPPAASPRSSYSHGVPRPGAERAQRSRGDPQLPGDFTPPAARAGRLAAGRCGTGHRLVCPWGRLKRKVVFGGPPRELHWPIALGNATPKYGK</sequence>
<accession>A0A9D3XFE2</accession>
<feature type="compositionally biased region" description="Gly residues" evidence="1">
    <location>
        <begin position="9"/>
        <end position="18"/>
    </location>
</feature>
<feature type="compositionally biased region" description="Low complexity" evidence="1">
    <location>
        <begin position="255"/>
        <end position="265"/>
    </location>
</feature>
<reference evidence="2" key="1">
    <citation type="submission" date="2021-09" db="EMBL/GenBank/DDBJ databases">
        <title>The genome of Mauremys mutica provides insights into the evolution of semi-aquatic lifestyle.</title>
        <authorList>
            <person name="Gong S."/>
            <person name="Gao Y."/>
        </authorList>
    </citation>
    <scope>NUCLEOTIDE SEQUENCE</scope>
    <source>
        <strain evidence="2">MM-2020</strain>
        <tissue evidence="2">Muscle</tissue>
    </source>
</reference>
<gene>
    <name evidence="2" type="ORF">KIL84_000183</name>
</gene>
<name>A0A9D3XFE2_9SAUR</name>
<feature type="compositionally biased region" description="Basic and acidic residues" evidence="1">
    <location>
        <begin position="274"/>
        <end position="283"/>
    </location>
</feature>
<organism evidence="2 3">
    <name type="scientific">Mauremys mutica</name>
    <name type="common">yellowpond turtle</name>
    <dbReference type="NCBI Taxonomy" id="74926"/>
    <lineage>
        <taxon>Eukaryota</taxon>
        <taxon>Metazoa</taxon>
        <taxon>Chordata</taxon>
        <taxon>Craniata</taxon>
        <taxon>Vertebrata</taxon>
        <taxon>Euteleostomi</taxon>
        <taxon>Archelosauria</taxon>
        <taxon>Testudinata</taxon>
        <taxon>Testudines</taxon>
        <taxon>Cryptodira</taxon>
        <taxon>Durocryptodira</taxon>
        <taxon>Testudinoidea</taxon>
        <taxon>Geoemydidae</taxon>
        <taxon>Geoemydinae</taxon>
        <taxon>Mauremys</taxon>
    </lineage>
</organism>
<keyword evidence="3" id="KW-1185">Reference proteome</keyword>
<dbReference type="Proteomes" id="UP000827986">
    <property type="component" value="Unassembled WGS sequence"/>
</dbReference>
<dbReference type="AlphaFoldDB" id="A0A9D3XFE2"/>
<evidence type="ECO:0000313" key="2">
    <source>
        <dbReference type="EMBL" id="KAH1178852.1"/>
    </source>
</evidence>
<proteinExistence type="predicted"/>
<feature type="region of interest" description="Disordered" evidence="1">
    <location>
        <begin position="177"/>
        <end position="296"/>
    </location>
</feature>